<dbReference type="Gene3D" id="2.60.40.420">
    <property type="entry name" value="Cupredoxins - blue copper proteins"/>
    <property type="match status" value="1"/>
</dbReference>
<dbReference type="SUPFAM" id="SSF49503">
    <property type="entry name" value="Cupredoxins"/>
    <property type="match status" value="1"/>
</dbReference>
<dbReference type="InterPro" id="IPR011706">
    <property type="entry name" value="Cu-oxidase_C"/>
</dbReference>
<keyword evidence="4" id="KW-1185">Reference proteome</keyword>
<evidence type="ECO:0000259" key="2">
    <source>
        <dbReference type="Pfam" id="PF07731"/>
    </source>
</evidence>
<evidence type="ECO:0000313" key="4">
    <source>
        <dbReference type="Proteomes" id="UP001172155"/>
    </source>
</evidence>
<sequence>MNQELWEALPTCQPSSEPRKEICPWDSNGDHPMHLHGHHFQLLYKGSESDYSVSLYRQAVREYQDPSTRTESDLWRRFAAGVGHQLQQSASKPANPMTRDTLMEEKY</sequence>
<feature type="domain" description="Plastocyanin-like" evidence="2">
    <location>
        <begin position="27"/>
        <end position="61"/>
    </location>
</feature>
<dbReference type="Pfam" id="PF07731">
    <property type="entry name" value="Cu-oxidase_2"/>
    <property type="match status" value="1"/>
</dbReference>
<dbReference type="InterPro" id="IPR008972">
    <property type="entry name" value="Cupredoxin"/>
</dbReference>
<evidence type="ECO:0000256" key="1">
    <source>
        <dbReference type="SAM" id="MobiDB-lite"/>
    </source>
</evidence>
<dbReference type="EMBL" id="JAUKUD010000003">
    <property type="protein sequence ID" value="KAK0750120.1"/>
    <property type="molecule type" value="Genomic_DNA"/>
</dbReference>
<name>A0AA40K8Y2_9PEZI</name>
<dbReference type="AlphaFoldDB" id="A0AA40K8Y2"/>
<proteinExistence type="predicted"/>
<reference evidence="3" key="1">
    <citation type="submission" date="2023-06" db="EMBL/GenBank/DDBJ databases">
        <title>Genome-scale phylogeny and comparative genomics of the fungal order Sordariales.</title>
        <authorList>
            <consortium name="Lawrence Berkeley National Laboratory"/>
            <person name="Hensen N."/>
            <person name="Bonometti L."/>
            <person name="Westerberg I."/>
            <person name="Brannstrom I.O."/>
            <person name="Guillou S."/>
            <person name="Cros-Aarteil S."/>
            <person name="Calhoun S."/>
            <person name="Haridas S."/>
            <person name="Kuo A."/>
            <person name="Mondo S."/>
            <person name="Pangilinan J."/>
            <person name="Riley R."/>
            <person name="LaButti K."/>
            <person name="Andreopoulos B."/>
            <person name="Lipzen A."/>
            <person name="Chen C."/>
            <person name="Yanf M."/>
            <person name="Daum C."/>
            <person name="Ng V."/>
            <person name="Clum A."/>
            <person name="Steindorff A."/>
            <person name="Ohm R."/>
            <person name="Martin F."/>
            <person name="Silar P."/>
            <person name="Natvig D."/>
            <person name="Lalanne C."/>
            <person name="Gautier V."/>
            <person name="Ament-velasquez S.L."/>
            <person name="Kruys A."/>
            <person name="Hutchinson M.I."/>
            <person name="Powell A.J."/>
            <person name="Barry K."/>
            <person name="Miller A.N."/>
            <person name="Grigoriev I.V."/>
            <person name="Debuchy R."/>
            <person name="Gladieux P."/>
            <person name="Thoren M.H."/>
            <person name="Johannesson H."/>
        </authorList>
    </citation>
    <scope>NUCLEOTIDE SEQUENCE</scope>
    <source>
        <strain evidence="3">SMH3187-1</strain>
    </source>
</reference>
<dbReference type="GO" id="GO:0016491">
    <property type="term" value="F:oxidoreductase activity"/>
    <property type="evidence" value="ECO:0007669"/>
    <property type="project" value="InterPro"/>
</dbReference>
<protein>
    <recommendedName>
        <fullName evidence="2">Plastocyanin-like domain-containing protein</fullName>
    </recommendedName>
</protein>
<dbReference type="GO" id="GO:0005507">
    <property type="term" value="F:copper ion binding"/>
    <property type="evidence" value="ECO:0007669"/>
    <property type="project" value="InterPro"/>
</dbReference>
<dbReference type="Proteomes" id="UP001172155">
    <property type="component" value="Unassembled WGS sequence"/>
</dbReference>
<feature type="region of interest" description="Disordered" evidence="1">
    <location>
        <begin position="85"/>
        <end position="107"/>
    </location>
</feature>
<gene>
    <name evidence="3" type="ORF">B0T18DRAFT_389600</name>
</gene>
<evidence type="ECO:0000313" key="3">
    <source>
        <dbReference type="EMBL" id="KAK0750120.1"/>
    </source>
</evidence>
<organism evidence="3 4">
    <name type="scientific">Schizothecium vesticola</name>
    <dbReference type="NCBI Taxonomy" id="314040"/>
    <lineage>
        <taxon>Eukaryota</taxon>
        <taxon>Fungi</taxon>
        <taxon>Dikarya</taxon>
        <taxon>Ascomycota</taxon>
        <taxon>Pezizomycotina</taxon>
        <taxon>Sordariomycetes</taxon>
        <taxon>Sordariomycetidae</taxon>
        <taxon>Sordariales</taxon>
        <taxon>Schizotheciaceae</taxon>
        <taxon>Schizothecium</taxon>
    </lineage>
</organism>
<accession>A0AA40K8Y2</accession>
<comment type="caution">
    <text evidence="3">The sequence shown here is derived from an EMBL/GenBank/DDBJ whole genome shotgun (WGS) entry which is preliminary data.</text>
</comment>